<dbReference type="SUPFAM" id="SSF56112">
    <property type="entry name" value="Protein kinase-like (PK-like)"/>
    <property type="match status" value="1"/>
</dbReference>
<feature type="compositionally biased region" description="Low complexity" evidence="3">
    <location>
        <begin position="40"/>
        <end position="50"/>
    </location>
</feature>
<dbReference type="AlphaFoldDB" id="A4RXU7"/>
<dbReference type="Proteomes" id="UP000001568">
    <property type="component" value="Chromosome 5"/>
</dbReference>
<feature type="domain" description="Protein kinase" evidence="4">
    <location>
        <begin position="62"/>
        <end position="315"/>
    </location>
</feature>
<dbReference type="GO" id="GO:0004672">
    <property type="term" value="F:protein kinase activity"/>
    <property type="evidence" value="ECO:0007669"/>
    <property type="project" value="InterPro"/>
</dbReference>
<dbReference type="OrthoDB" id="40902at2759"/>
<dbReference type="KEGG" id="olu:OSTLU_38920"/>
<proteinExistence type="predicted"/>
<dbReference type="OMA" id="YACKIMA"/>
<dbReference type="Gene3D" id="1.10.510.10">
    <property type="entry name" value="Transferase(Phosphotransferase) domain 1"/>
    <property type="match status" value="1"/>
</dbReference>
<evidence type="ECO:0000313" key="5">
    <source>
        <dbReference type="EMBL" id="ABO96109.1"/>
    </source>
</evidence>
<dbReference type="FunFam" id="1.10.510.10:FF:000571">
    <property type="entry name" value="Maternal embryonic leucine zipper kinase"/>
    <property type="match status" value="1"/>
</dbReference>
<gene>
    <name evidence="5" type="ORF">OSTLU_38920</name>
</gene>
<evidence type="ECO:0000256" key="2">
    <source>
        <dbReference type="ARBA" id="ARBA00022840"/>
    </source>
</evidence>
<reference evidence="5 6" key="1">
    <citation type="journal article" date="2007" name="Proc. Natl. Acad. Sci. U.S.A.">
        <title>The tiny eukaryote Ostreococcus provides genomic insights into the paradox of plankton speciation.</title>
        <authorList>
            <person name="Palenik B."/>
            <person name="Grimwood J."/>
            <person name="Aerts A."/>
            <person name="Rouze P."/>
            <person name="Salamov A."/>
            <person name="Putnam N."/>
            <person name="Dupont C."/>
            <person name="Jorgensen R."/>
            <person name="Derelle E."/>
            <person name="Rombauts S."/>
            <person name="Zhou K."/>
            <person name="Otillar R."/>
            <person name="Merchant S.S."/>
            <person name="Podell S."/>
            <person name="Gaasterland T."/>
            <person name="Napoli C."/>
            <person name="Gendler K."/>
            <person name="Manuell A."/>
            <person name="Tai V."/>
            <person name="Vallon O."/>
            <person name="Piganeau G."/>
            <person name="Jancek S."/>
            <person name="Heijde M."/>
            <person name="Jabbari K."/>
            <person name="Bowler C."/>
            <person name="Lohr M."/>
            <person name="Robbens S."/>
            <person name="Werner G."/>
            <person name="Dubchak I."/>
            <person name="Pazour G.J."/>
            <person name="Ren Q."/>
            <person name="Paulsen I."/>
            <person name="Delwiche C."/>
            <person name="Schmutz J."/>
            <person name="Rokhsar D."/>
            <person name="Van de Peer Y."/>
            <person name="Moreau H."/>
            <person name="Grigoriev I.V."/>
        </authorList>
    </citation>
    <scope>NUCLEOTIDE SEQUENCE [LARGE SCALE GENOMIC DNA]</scope>
    <source>
        <strain evidence="5 6">CCE9901</strain>
    </source>
</reference>
<evidence type="ECO:0000259" key="4">
    <source>
        <dbReference type="PROSITE" id="PS50011"/>
    </source>
</evidence>
<keyword evidence="2" id="KW-0067">ATP-binding</keyword>
<dbReference type="RefSeq" id="XP_001417816.1">
    <property type="nucleotide sequence ID" value="XM_001417779.1"/>
</dbReference>
<dbReference type="EMBL" id="CP000585">
    <property type="protein sequence ID" value="ABO96109.1"/>
    <property type="molecule type" value="Genomic_DNA"/>
</dbReference>
<protein>
    <recommendedName>
        <fullName evidence="4">Protein kinase domain-containing protein</fullName>
    </recommendedName>
</protein>
<dbReference type="PANTHER" id="PTHR24347">
    <property type="entry name" value="SERINE/THREONINE-PROTEIN KINASE"/>
    <property type="match status" value="1"/>
</dbReference>
<dbReference type="Pfam" id="PF00069">
    <property type="entry name" value="Pkinase"/>
    <property type="match status" value="1"/>
</dbReference>
<dbReference type="GeneID" id="5001767"/>
<organism evidence="5 6">
    <name type="scientific">Ostreococcus lucimarinus (strain CCE9901)</name>
    <dbReference type="NCBI Taxonomy" id="436017"/>
    <lineage>
        <taxon>Eukaryota</taxon>
        <taxon>Viridiplantae</taxon>
        <taxon>Chlorophyta</taxon>
        <taxon>Mamiellophyceae</taxon>
        <taxon>Mamiellales</taxon>
        <taxon>Bathycoccaceae</taxon>
        <taxon>Ostreococcus</taxon>
    </lineage>
</organism>
<feature type="compositionally biased region" description="Basic and acidic residues" evidence="3">
    <location>
        <begin position="24"/>
        <end position="34"/>
    </location>
</feature>
<name>A4RXU7_OSTLU</name>
<dbReference type="InterPro" id="IPR000719">
    <property type="entry name" value="Prot_kinase_dom"/>
</dbReference>
<dbReference type="HOGENOM" id="CLU_000288_63_0_1"/>
<dbReference type="PROSITE" id="PS50011">
    <property type="entry name" value="PROTEIN_KINASE_DOM"/>
    <property type="match status" value="1"/>
</dbReference>
<evidence type="ECO:0000256" key="3">
    <source>
        <dbReference type="SAM" id="MobiDB-lite"/>
    </source>
</evidence>
<dbReference type="SMART" id="SM00220">
    <property type="entry name" value="S_TKc"/>
    <property type="match status" value="1"/>
</dbReference>
<sequence>MGCASSKAVDGAPLGSEPSTATRADGDVARRETPEASSPNARAVANANANANAKPTRFEDAYELLDEMSSGGFSLVHRARSRVDGQVRAVKVIRIRDEESARAEYELALEAEHSSVVKVYDFYYDAPSAYVVMELLEGEELLDDLLARGEYEEEDARVLMRQILQALRACHAKHIVHRDVKLENMSFARKGDLNSLRLVDFGLAQRLGDGSNKCQCNCGSSSYVAPEILGSKNYNAAVDMWSAGVIMYLLLCGELPFYVEDENDEQQLFAQISLRRIAPMSCDVSDEALDLIDRLLIIDPAKRLTAEEALLHPWFKGN</sequence>
<feature type="non-terminal residue" evidence="5">
    <location>
        <position position="318"/>
    </location>
</feature>
<dbReference type="GO" id="GO:0005524">
    <property type="term" value="F:ATP binding"/>
    <property type="evidence" value="ECO:0007669"/>
    <property type="project" value="UniProtKB-KW"/>
</dbReference>
<keyword evidence="6" id="KW-1185">Reference proteome</keyword>
<dbReference type="STRING" id="436017.A4RXU7"/>
<dbReference type="eggNOG" id="KOG0032">
    <property type="taxonomic scope" value="Eukaryota"/>
</dbReference>
<evidence type="ECO:0000256" key="1">
    <source>
        <dbReference type="ARBA" id="ARBA00022741"/>
    </source>
</evidence>
<dbReference type="InterPro" id="IPR011009">
    <property type="entry name" value="Kinase-like_dom_sf"/>
</dbReference>
<feature type="region of interest" description="Disordered" evidence="3">
    <location>
        <begin position="1"/>
        <end position="50"/>
    </location>
</feature>
<evidence type="ECO:0000313" key="6">
    <source>
        <dbReference type="Proteomes" id="UP000001568"/>
    </source>
</evidence>
<accession>A4RXU7</accession>
<keyword evidence="1" id="KW-0547">Nucleotide-binding</keyword>
<dbReference type="Gramene" id="ABO96109">
    <property type="protein sequence ID" value="ABO96109"/>
    <property type="gene ID" value="OSTLU_38920"/>
</dbReference>